<sequence>MSTAPSKPPFVPALTKGARGPLPSSCDGCRLRRVACRGRQTDEAGQAVRSCDACLRKGIQCTTTARQTNPRVRSGRRIEAAREMYGSTAIATPSTPSTTRDGAPPSYNSAEAHLANDLQVETLRLDLLELYERMSGPARYPLWQAPLFNYYDLLQRFKSSNQDIGSLEPHDQLLLRIVAASASRFLQPSRSPKSSRDCLADRIVQLTVRLADSHAIWRTVSKPNSVALLLLWQAMTNGEIASATAQPHLAAAVNQTKVLRDHDRPELEDDSATWATALMDAVVALEASSAPILSNRFRFFSRIARIAVPLADVLLPSLDQLVQALGTSDPWILVESIAPILCLACFSVRRLAYALEDIAQGNFSALRICEAEWPEMDKVYHWVDRASAFVMEQAAITKPFCRALLEMYTSLIAAITIFSDLAILRAAEDAAAEHGRMCSLFLDATHERAESGACRFLRVVRKYAARNYLACFAGSFYSASRVAVLTEVFIATPAWDVNLHPQGAADKLASLFFLREAVRNIAIAYPSSALASAHDAIDREISSLQRVVDGPLLFDSTAPASSLTQVAAWLFDRSDRNPKPYLENPDASVSPPSDPSNSLPPCPHSQTEPPPPSSELAPPFESQICATSYPFPNPSAFYVALDPPMWTFQPAHVLNERMNTMPAPASVPHYPSFPDAAQAYAFPAQAYPPAEQDSYPSHFSS</sequence>
<proteinExistence type="predicted"/>
<organism evidence="2 3">
    <name type="scientific">Rhodotorula toruloides</name>
    <name type="common">Yeast</name>
    <name type="synonym">Rhodosporidium toruloides</name>
    <dbReference type="NCBI Taxonomy" id="5286"/>
    <lineage>
        <taxon>Eukaryota</taxon>
        <taxon>Fungi</taxon>
        <taxon>Dikarya</taxon>
        <taxon>Basidiomycota</taxon>
        <taxon>Pucciniomycotina</taxon>
        <taxon>Microbotryomycetes</taxon>
        <taxon>Sporidiobolales</taxon>
        <taxon>Sporidiobolaceae</taxon>
        <taxon>Rhodotorula</taxon>
    </lineage>
</organism>
<feature type="region of interest" description="Disordered" evidence="1">
    <location>
        <begin position="86"/>
        <end position="109"/>
    </location>
</feature>
<dbReference type="EMBL" id="CWKI01000008">
    <property type="protein sequence ID" value="CTR08324.1"/>
    <property type="molecule type" value="Genomic_DNA"/>
</dbReference>
<dbReference type="AlphaFoldDB" id="A0A0K3CF48"/>
<dbReference type="Gene3D" id="4.10.240.10">
    <property type="entry name" value="Zn(2)-C6 fungal-type DNA-binding domain"/>
    <property type="match status" value="1"/>
</dbReference>
<evidence type="ECO:0000256" key="1">
    <source>
        <dbReference type="SAM" id="MobiDB-lite"/>
    </source>
</evidence>
<dbReference type="STRING" id="5286.A0A0K3CF48"/>
<dbReference type="InterPro" id="IPR001138">
    <property type="entry name" value="Zn2Cys6_DnaBD"/>
</dbReference>
<accession>A0A0K3CF48</accession>
<dbReference type="GO" id="GO:0000981">
    <property type="term" value="F:DNA-binding transcription factor activity, RNA polymerase II-specific"/>
    <property type="evidence" value="ECO:0007669"/>
    <property type="project" value="InterPro"/>
</dbReference>
<evidence type="ECO:0000313" key="3">
    <source>
        <dbReference type="Proteomes" id="UP000199069"/>
    </source>
</evidence>
<dbReference type="GO" id="GO:0008270">
    <property type="term" value="F:zinc ion binding"/>
    <property type="evidence" value="ECO:0007669"/>
    <property type="project" value="InterPro"/>
</dbReference>
<gene>
    <name evidence="2" type="primary">FGENESH: predicted gene_8.40</name>
    <name evidence="2" type="ORF">BN2166_0041850</name>
</gene>
<feature type="compositionally biased region" description="Low complexity" evidence="1">
    <location>
        <begin position="87"/>
        <end position="99"/>
    </location>
</feature>
<dbReference type="SUPFAM" id="SSF57701">
    <property type="entry name" value="Zn2/Cys6 DNA-binding domain"/>
    <property type="match status" value="1"/>
</dbReference>
<feature type="compositionally biased region" description="Pro residues" evidence="1">
    <location>
        <begin position="592"/>
        <end position="613"/>
    </location>
</feature>
<dbReference type="Proteomes" id="UP000199069">
    <property type="component" value="Unassembled WGS sequence"/>
</dbReference>
<evidence type="ECO:0000313" key="2">
    <source>
        <dbReference type="EMBL" id="CTR08324.1"/>
    </source>
</evidence>
<name>A0A0K3CF48_RHOTO</name>
<dbReference type="CDD" id="cd00067">
    <property type="entry name" value="GAL4"/>
    <property type="match status" value="1"/>
</dbReference>
<keyword evidence="3" id="KW-1185">Reference proteome</keyword>
<reference evidence="2 3" key="1">
    <citation type="submission" date="2015-07" db="EMBL/GenBank/DDBJ databases">
        <authorList>
            <person name="Cajimat M.N.B."/>
            <person name="Milazzo M.L."/>
            <person name="Fulhorst C.F."/>
        </authorList>
    </citation>
    <scope>NUCLEOTIDE SEQUENCE [LARGE SCALE GENOMIC DNA]</scope>
    <source>
        <strain evidence="2">Single colony</strain>
    </source>
</reference>
<protein>
    <submittedName>
        <fullName evidence="2">BY PROTMAP: gi|647395932|emb|CDR37840.1| RHTO0S03e00210g1_1 [Rhodosporidium toruloides]</fullName>
    </submittedName>
</protein>
<dbReference type="InterPro" id="IPR036864">
    <property type="entry name" value="Zn2-C6_fun-type_DNA-bd_sf"/>
</dbReference>
<feature type="region of interest" description="Disordered" evidence="1">
    <location>
        <begin position="580"/>
        <end position="619"/>
    </location>
</feature>